<evidence type="ECO:0000313" key="10">
    <source>
        <dbReference type="Proteomes" id="UP000279275"/>
    </source>
</evidence>
<evidence type="ECO:0000256" key="1">
    <source>
        <dbReference type="ARBA" id="ARBA00007957"/>
    </source>
</evidence>
<gene>
    <name evidence="9" type="ORF">EBN03_30205</name>
</gene>
<dbReference type="GO" id="GO:0003700">
    <property type="term" value="F:DNA-binding transcription factor activity"/>
    <property type="evidence" value="ECO:0007669"/>
    <property type="project" value="InterPro"/>
</dbReference>
<evidence type="ECO:0000256" key="6">
    <source>
        <dbReference type="ARBA" id="ARBA00023163"/>
    </source>
</evidence>
<dbReference type="OrthoDB" id="8659436at2"/>
<sequence>MAGASQHSHAPDSAGEHKSRRLLRDHGLRCTTPRLAVLSVLDGSRDLGHLTVAQIQQRLASAGHGVDLTTVYRTVSTLVDANVLHALVIDERVTSYGLTDIPHHHAVCTRCGAIDEVPAAHLTVALAEARTGSRFALPDTAGLTLHGLCPACQQDSI</sequence>
<evidence type="ECO:0000313" key="9">
    <source>
        <dbReference type="EMBL" id="RMI28490.1"/>
    </source>
</evidence>
<dbReference type="GO" id="GO:1900376">
    <property type="term" value="P:regulation of secondary metabolite biosynthetic process"/>
    <property type="evidence" value="ECO:0007669"/>
    <property type="project" value="TreeGrafter"/>
</dbReference>
<feature type="binding site" evidence="7">
    <location>
        <position position="111"/>
    </location>
    <ligand>
        <name>Zn(2+)</name>
        <dbReference type="ChEBI" id="CHEBI:29105"/>
    </ligand>
</feature>
<evidence type="ECO:0000256" key="4">
    <source>
        <dbReference type="ARBA" id="ARBA00023015"/>
    </source>
</evidence>
<evidence type="ECO:0000256" key="5">
    <source>
        <dbReference type="ARBA" id="ARBA00023125"/>
    </source>
</evidence>
<evidence type="ECO:0000256" key="8">
    <source>
        <dbReference type="SAM" id="MobiDB-lite"/>
    </source>
</evidence>
<evidence type="ECO:0000256" key="2">
    <source>
        <dbReference type="ARBA" id="ARBA00022491"/>
    </source>
</evidence>
<feature type="binding site" evidence="7">
    <location>
        <position position="152"/>
    </location>
    <ligand>
        <name>Zn(2+)</name>
        <dbReference type="ChEBI" id="CHEBI:29105"/>
    </ligand>
</feature>
<keyword evidence="10" id="KW-1185">Reference proteome</keyword>
<proteinExistence type="inferred from homology"/>
<keyword evidence="7" id="KW-0479">Metal-binding</keyword>
<dbReference type="InterPro" id="IPR036390">
    <property type="entry name" value="WH_DNA-bd_sf"/>
</dbReference>
<evidence type="ECO:0000256" key="7">
    <source>
        <dbReference type="PIRSR" id="PIRSR602481-1"/>
    </source>
</evidence>
<protein>
    <submittedName>
        <fullName evidence="9">Transcriptional repressor</fullName>
    </submittedName>
</protein>
<dbReference type="InterPro" id="IPR036388">
    <property type="entry name" value="WH-like_DNA-bd_sf"/>
</dbReference>
<dbReference type="PANTHER" id="PTHR33202:SF7">
    <property type="entry name" value="FERRIC UPTAKE REGULATION PROTEIN"/>
    <property type="match status" value="1"/>
</dbReference>
<dbReference type="Proteomes" id="UP000279275">
    <property type="component" value="Unassembled WGS sequence"/>
</dbReference>
<dbReference type="Pfam" id="PF01475">
    <property type="entry name" value="FUR"/>
    <property type="match status" value="1"/>
</dbReference>
<dbReference type="AlphaFoldDB" id="A0A3M2KVL4"/>
<keyword evidence="4" id="KW-0805">Transcription regulation</keyword>
<keyword evidence="3 7" id="KW-0862">Zinc</keyword>
<dbReference type="RefSeq" id="WP_122191564.1">
    <property type="nucleotide sequence ID" value="NZ_RFFH01000021.1"/>
</dbReference>
<keyword evidence="5" id="KW-0238">DNA-binding</keyword>
<feature type="region of interest" description="Disordered" evidence="8">
    <location>
        <begin position="1"/>
        <end position="20"/>
    </location>
</feature>
<comment type="cofactor">
    <cofactor evidence="7">
        <name>Zn(2+)</name>
        <dbReference type="ChEBI" id="CHEBI:29105"/>
    </cofactor>
    <text evidence="7">Binds 1 zinc ion per subunit.</text>
</comment>
<dbReference type="Gene3D" id="1.10.10.10">
    <property type="entry name" value="Winged helix-like DNA-binding domain superfamily/Winged helix DNA-binding domain"/>
    <property type="match status" value="1"/>
</dbReference>
<accession>A0A3M2KVL4</accession>
<dbReference type="InterPro" id="IPR043135">
    <property type="entry name" value="Fur_C"/>
</dbReference>
<evidence type="ECO:0000256" key="3">
    <source>
        <dbReference type="ARBA" id="ARBA00022833"/>
    </source>
</evidence>
<dbReference type="GO" id="GO:0000976">
    <property type="term" value="F:transcription cis-regulatory region binding"/>
    <property type="evidence" value="ECO:0007669"/>
    <property type="project" value="TreeGrafter"/>
</dbReference>
<dbReference type="CDD" id="cd07153">
    <property type="entry name" value="Fur_like"/>
    <property type="match status" value="1"/>
</dbReference>
<dbReference type="InterPro" id="IPR002481">
    <property type="entry name" value="FUR"/>
</dbReference>
<name>A0A3M2KVL4_9NOCA</name>
<dbReference type="SUPFAM" id="SSF46785">
    <property type="entry name" value="Winged helix' DNA-binding domain"/>
    <property type="match status" value="1"/>
</dbReference>
<reference evidence="9 10" key="1">
    <citation type="submission" date="2018-10" db="EMBL/GenBank/DDBJ databases">
        <title>Isolation from cow dung.</title>
        <authorList>
            <person name="Ling L."/>
        </authorList>
    </citation>
    <scope>NUCLEOTIDE SEQUENCE [LARGE SCALE GENOMIC DNA]</scope>
    <source>
        <strain evidence="9 10">NEAU-LL90</strain>
    </source>
</reference>
<feature type="binding site" evidence="7">
    <location>
        <position position="108"/>
    </location>
    <ligand>
        <name>Zn(2+)</name>
        <dbReference type="ChEBI" id="CHEBI:29105"/>
    </ligand>
</feature>
<comment type="similarity">
    <text evidence="1">Belongs to the Fur family.</text>
</comment>
<dbReference type="Gene3D" id="3.30.1490.190">
    <property type="match status" value="1"/>
</dbReference>
<organism evidence="9 10">
    <name type="scientific">Nocardia stercoris</name>
    <dbReference type="NCBI Taxonomy" id="2483361"/>
    <lineage>
        <taxon>Bacteria</taxon>
        <taxon>Bacillati</taxon>
        <taxon>Actinomycetota</taxon>
        <taxon>Actinomycetes</taxon>
        <taxon>Mycobacteriales</taxon>
        <taxon>Nocardiaceae</taxon>
        <taxon>Nocardia</taxon>
    </lineage>
</organism>
<dbReference type="PANTHER" id="PTHR33202">
    <property type="entry name" value="ZINC UPTAKE REGULATION PROTEIN"/>
    <property type="match status" value="1"/>
</dbReference>
<dbReference type="GO" id="GO:0045892">
    <property type="term" value="P:negative regulation of DNA-templated transcription"/>
    <property type="evidence" value="ECO:0007669"/>
    <property type="project" value="TreeGrafter"/>
</dbReference>
<dbReference type="GO" id="GO:0008270">
    <property type="term" value="F:zinc ion binding"/>
    <property type="evidence" value="ECO:0007669"/>
    <property type="project" value="TreeGrafter"/>
</dbReference>
<comment type="caution">
    <text evidence="9">The sequence shown here is derived from an EMBL/GenBank/DDBJ whole genome shotgun (WGS) entry which is preliminary data.</text>
</comment>
<dbReference type="EMBL" id="RFFH01000021">
    <property type="protein sequence ID" value="RMI28490.1"/>
    <property type="molecule type" value="Genomic_DNA"/>
</dbReference>
<feature type="binding site" evidence="7">
    <location>
        <position position="149"/>
    </location>
    <ligand>
        <name>Zn(2+)</name>
        <dbReference type="ChEBI" id="CHEBI:29105"/>
    </ligand>
</feature>
<keyword evidence="2" id="KW-0678">Repressor</keyword>
<keyword evidence="6" id="KW-0804">Transcription</keyword>